<dbReference type="GO" id="GO:0016197">
    <property type="term" value="P:endosomal transport"/>
    <property type="evidence" value="ECO:0007669"/>
    <property type="project" value="TreeGrafter"/>
</dbReference>
<dbReference type="Proteomes" id="UP001372834">
    <property type="component" value="Unassembled WGS sequence"/>
</dbReference>
<comment type="caution">
    <text evidence="3">The sequence shown here is derived from an EMBL/GenBank/DDBJ whole genome shotgun (WGS) entry which is preliminary data.</text>
</comment>
<evidence type="ECO:0000313" key="4">
    <source>
        <dbReference type="Proteomes" id="UP001372834"/>
    </source>
</evidence>
<dbReference type="InterPro" id="IPR009395">
    <property type="entry name" value="BLOC1S1"/>
</dbReference>
<comment type="similarity">
    <text evidence="1">Belongs to the BLOC1S1 family.</text>
</comment>
<dbReference type="GO" id="GO:0031083">
    <property type="term" value="C:BLOC-1 complex"/>
    <property type="evidence" value="ECO:0007669"/>
    <property type="project" value="InterPro"/>
</dbReference>
<proteinExistence type="inferred from homology"/>
<evidence type="ECO:0000256" key="1">
    <source>
        <dbReference type="ARBA" id="ARBA00007133"/>
    </source>
</evidence>
<protein>
    <recommendedName>
        <fullName evidence="2">Biogenesis of lysosome-related organelles complex 1 subunit 1</fullName>
    </recommendedName>
</protein>
<name>A0AAN8NVT7_POLSC</name>
<dbReference type="PANTHER" id="PTHR13073">
    <property type="entry name" value="BLOC-1 COMPLEX SUBUNIT 1"/>
    <property type="match status" value="1"/>
</dbReference>
<evidence type="ECO:0000256" key="2">
    <source>
        <dbReference type="ARBA" id="ARBA00019577"/>
    </source>
</evidence>
<dbReference type="EMBL" id="JAWJWE010000043">
    <property type="protein sequence ID" value="KAK6617839.1"/>
    <property type="molecule type" value="Genomic_DNA"/>
</dbReference>
<gene>
    <name evidence="3" type="primary">BLOC1S1</name>
    <name evidence="3" type="ORF">RUM43_014067</name>
</gene>
<sequence>MLSSMLKEHQAKQAVWKEVQDKKRKEAIVAANNLTQALVDHLNVGVAQAYLNQKKLDDEAKKLNQSAAMFAKQTQQWLSLVESFSNALKEIGDVENWSKTIENDMKVITTALEYAHKVSQNAPL</sequence>
<dbReference type="AlphaFoldDB" id="A0AAN8NVT7"/>
<reference evidence="3 4" key="1">
    <citation type="submission" date="2023-10" db="EMBL/GenBank/DDBJ databases">
        <title>Genomes of two closely related lineages of the louse Polyplax serrata with different host specificities.</title>
        <authorList>
            <person name="Martinu J."/>
            <person name="Tarabai H."/>
            <person name="Stefka J."/>
            <person name="Hypsa V."/>
        </authorList>
    </citation>
    <scope>NUCLEOTIDE SEQUENCE [LARGE SCALE GENOMIC DNA]</scope>
    <source>
        <strain evidence="3">HR10_N</strain>
    </source>
</reference>
<evidence type="ECO:0000313" key="3">
    <source>
        <dbReference type="EMBL" id="KAK6617839.1"/>
    </source>
</evidence>
<accession>A0AAN8NVT7</accession>
<dbReference type="PANTHER" id="PTHR13073:SF0">
    <property type="entry name" value="BIOGENESIS OF LYSOSOME-RELATED ORGANELLES COMPLEX 1 SUBUNIT 1"/>
    <property type="match status" value="1"/>
</dbReference>
<organism evidence="3 4">
    <name type="scientific">Polyplax serrata</name>
    <name type="common">Common mouse louse</name>
    <dbReference type="NCBI Taxonomy" id="468196"/>
    <lineage>
        <taxon>Eukaryota</taxon>
        <taxon>Metazoa</taxon>
        <taxon>Ecdysozoa</taxon>
        <taxon>Arthropoda</taxon>
        <taxon>Hexapoda</taxon>
        <taxon>Insecta</taxon>
        <taxon>Pterygota</taxon>
        <taxon>Neoptera</taxon>
        <taxon>Paraneoptera</taxon>
        <taxon>Psocodea</taxon>
        <taxon>Troctomorpha</taxon>
        <taxon>Phthiraptera</taxon>
        <taxon>Anoplura</taxon>
        <taxon>Polyplacidae</taxon>
        <taxon>Polyplax</taxon>
    </lineage>
</organism>
<dbReference type="Pfam" id="PF06320">
    <property type="entry name" value="GCN5L1"/>
    <property type="match status" value="1"/>
</dbReference>